<comment type="caution">
    <text evidence="1">The sequence shown here is derived from an EMBL/GenBank/DDBJ whole genome shotgun (WGS) entry which is preliminary data.</text>
</comment>
<evidence type="ECO:0008006" key="3">
    <source>
        <dbReference type="Google" id="ProtNLM"/>
    </source>
</evidence>
<evidence type="ECO:0000313" key="1">
    <source>
        <dbReference type="EMBL" id="MFF3573848.1"/>
    </source>
</evidence>
<proteinExistence type="predicted"/>
<name>A0ABW6SE57_9NOCA</name>
<dbReference type="RefSeq" id="WP_387406621.1">
    <property type="nucleotide sequence ID" value="NZ_JBIAQY010000022.1"/>
</dbReference>
<accession>A0ABW6SE57</accession>
<keyword evidence="2" id="KW-1185">Reference proteome</keyword>
<reference evidence="1 2" key="1">
    <citation type="submission" date="2024-10" db="EMBL/GenBank/DDBJ databases">
        <title>The Natural Products Discovery Center: Release of the First 8490 Sequenced Strains for Exploring Actinobacteria Biosynthetic Diversity.</title>
        <authorList>
            <person name="Kalkreuter E."/>
            <person name="Kautsar S.A."/>
            <person name="Yang D."/>
            <person name="Bader C.D."/>
            <person name="Teijaro C.N."/>
            <person name="Fluegel L."/>
            <person name="Davis C.M."/>
            <person name="Simpson J.R."/>
            <person name="Lauterbach L."/>
            <person name="Steele A.D."/>
            <person name="Gui C."/>
            <person name="Meng S."/>
            <person name="Li G."/>
            <person name="Viehrig K."/>
            <person name="Ye F."/>
            <person name="Su P."/>
            <person name="Kiefer A.F."/>
            <person name="Nichols A."/>
            <person name="Cepeda A.J."/>
            <person name="Yan W."/>
            <person name="Fan B."/>
            <person name="Jiang Y."/>
            <person name="Adhikari A."/>
            <person name="Zheng C.-J."/>
            <person name="Schuster L."/>
            <person name="Cowan T.M."/>
            <person name="Smanski M.J."/>
            <person name="Chevrette M.G."/>
            <person name="De Carvalho L.P.S."/>
            <person name="Shen B."/>
        </authorList>
    </citation>
    <scope>NUCLEOTIDE SEQUENCE [LARGE SCALE GENOMIC DNA]</scope>
    <source>
        <strain evidence="1 2">NPDC002593</strain>
    </source>
</reference>
<gene>
    <name evidence="1" type="ORF">ACFYXQ_39465</name>
</gene>
<dbReference type="Proteomes" id="UP001601992">
    <property type="component" value="Unassembled WGS sequence"/>
</dbReference>
<organism evidence="1 2">
    <name type="scientific">Nocardia jiangxiensis</name>
    <dbReference type="NCBI Taxonomy" id="282685"/>
    <lineage>
        <taxon>Bacteria</taxon>
        <taxon>Bacillati</taxon>
        <taxon>Actinomycetota</taxon>
        <taxon>Actinomycetes</taxon>
        <taxon>Mycobacteriales</taxon>
        <taxon>Nocardiaceae</taxon>
        <taxon>Nocardia</taxon>
    </lineage>
</organism>
<sequence length="356" mass="40511">MISYTLRLGAANDMAYPVALLRAVGNPVTYSPSRTLVSTNDVLVNEAAQQRLAAFTGIDLAHLRQRLPTLRRSFDEPDPAVPAIRCFAESAALRKHCDRCIAQMPGHPRIVVHRNDAHAICQHHRRWIDTSHFLPDQIDPTRTPAIIAAHYRYRRLAAAIRDPPWVREQLWWADRSVARWCVRPGFGHLTQLRDRWQRRTTAIGHTGWTTPTTLIALPETIALLELFCDLSLRRHIAMVEYEFQIAPFYYRISQRLGQPRRFAELIGQPGDAVHNWVQDLRAIHRETRQQFWNTLRATGSKPQLPAIDQFQQLAPNPADPPSPSPKTAVEPGGSVAIVTRSDSPRQEGWTWLVPTS</sequence>
<evidence type="ECO:0000313" key="2">
    <source>
        <dbReference type="Proteomes" id="UP001601992"/>
    </source>
</evidence>
<dbReference type="EMBL" id="JBIAQY010000022">
    <property type="protein sequence ID" value="MFF3573848.1"/>
    <property type="molecule type" value="Genomic_DNA"/>
</dbReference>
<protein>
    <recommendedName>
        <fullName evidence="3">TniQ protein</fullName>
    </recommendedName>
</protein>